<keyword evidence="2" id="KW-1185">Reference proteome</keyword>
<evidence type="ECO:0008006" key="3">
    <source>
        <dbReference type="Google" id="ProtNLM"/>
    </source>
</evidence>
<name>A0A9W7I1Z6_HIBTR</name>
<dbReference type="EMBL" id="BSYR01000022">
    <property type="protein sequence ID" value="GMI87553.1"/>
    <property type="molecule type" value="Genomic_DNA"/>
</dbReference>
<evidence type="ECO:0000313" key="2">
    <source>
        <dbReference type="Proteomes" id="UP001165190"/>
    </source>
</evidence>
<gene>
    <name evidence="1" type="ORF">HRI_002424600</name>
</gene>
<proteinExistence type="predicted"/>
<dbReference type="Proteomes" id="UP001165190">
    <property type="component" value="Unassembled WGS sequence"/>
</dbReference>
<evidence type="ECO:0000313" key="1">
    <source>
        <dbReference type="EMBL" id="GMI87553.1"/>
    </source>
</evidence>
<reference evidence="1" key="1">
    <citation type="submission" date="2023-05" db="EMBL/GenBank/DDBJ databases">
        <title>Genome and transcriptome analyses reveal genes involved in the formation of fine ridges on petal epidermal cells in Hibiscus trionum.</title>
        <authorList>
            <person name="Koshimizu S."/>
            <person name="Masuda S."/>
            <person name="Ishii T."/>
            <person name="Shirasu K."/>
            <person name="Hoshino A."/>
            <person name="Arita M."/>
        </authorList>
    </citation>
    <scope>NUCLEOTIDE SEQUENCE</scope>
    <source>
        <strain evidence="1">Hamamatsu line</strain>
    </source>
</reference>
<protein>
    <recommendedName>
        <fullName evidence="3">Reverse transcriptase</fullName>
    </recommendedName>
</protein>
<organism evidence="1 2">
    <name type="scientific">Hibiscus trionum</name>
    <name type="common">Flower of an hour</name>
    <dbReference type="NCBI Taxonomy" id="183268"/>
    <lineage>
        <taxon>Eukaryota</taxon>
        <taxon>Viridiplantae</taxon>
        <taxon>Streptophyta</taxon>
        <taxon>Embryophyta</taxon>
        <taxon>Tracheophyta</taxon>
        <taxon>Spermatophyta</taxon>
        <taxon>Magnoliopsida</taxon>
        <taxon>eudicotyledons</taxon>
        <taxon>Gunneridae</taxon>
        <taxon>Pentapetalae</taxon>
        <taxon>rosids</taxon>
        <taxon>malvids</taxon>
        <taxon>Malvales</taxon>
        <taxon>Malvaceae</taxon>
        <taxon>Malvoideae</taxon>
        <taxon>Hibiscus</taxon>
    </lineage>
</organism>
<sequence>MGGEKGIAPIGTRTHDLGEEIECQYLPSRSLPDHLTHTISDHYPILVNTTLLQANAHLRSSFFKFDASWILEEGFETLIRSKWVSINEELPSKLFKLSNCIKSWSRDLKKSRTNRKNSLNAKLAELSMQDPDGDNLAQLLDVKIALNMEADKDEIFLGTKSTCKLAQTW</sequence>
<dbReference type="OrthoDB" id="1935089at2759"/>
<dbReference type="AlphaFoldDB" id="A0A9W7I1Z6"/>
<comment type="caution">
    <text evidence="1">The sequence shown here is derived from an EMBL/GenBank/DDBJ whole genome shotgun (WGS) entry which is preliminary data.</text>
</comment>
<accession>A0A9W7I1Z6</accession>